<accession>A0A317Y0X3</accession>
<dbReference type="InterPro" id="IPR029510">
    <property type="entry name" value="Ald_DH_CS_GLU"/>
</dbReference>
<feature type="active site" evidence="6">
    <location>
        <position position="454"/>
    </location>
</feature>
<evidence type="ECO:0000313" key="9">
    <source>
        <dbReference type="EMBL" id="PWZ03713.1"/>
    </source>
</evidence>
<dbReference type="Gene3D" id="3.40.309.10">
    <property type="entry name" value="Aldehyde Dehydrogenase, Chain A, domain 2"/>
    <property type="match status" value="1"/>
</dbReference>
<dbReference type="InterPro" id="IPR016162">
    <property type="entry name" value="Ald_DH_N"/>
</dbReference>
<comment type="subunit">
    <text evidence="2">Homotetramer.</text>
</comment>
<dbReference type="InterPro" id="IPR015590">
    <property type="entry name" value="Aldehyde_DH_dom"/>
</dbReference>
<keyword evidence="3 7" id="KW-0560">Oxidoreductase</keyword>
<keyword evidence="4" id="KW-0520">NAD</keyword>
<keyword evidence="10" id="KW-1185">Reference proteome</keyword>
<feature type="domain" description="Aldehyde dehydrogenase" evidence="8">
    <location>
        <begin position="215"/>
        <end position="689"/>
    </location>
</feature>
<dbReference type="InParanoid" id="A0A317Y0X3"/>
<dbReference type="STRING" id="1882483.A0A317Y0X3"/>
<dbReference type="Pfam" id="PF00171">
    <property type="entry name" value="Aldedh"/>
    <property type="match status" value="1"/>
</dbReference>
<dbReference type="GO" id="GO:0004029">
    <property type="term" value="F:aldehyde dehydrogenase (NAD+) activity"/>
    <property type="evidence" value="ECO:0007669"/>
    <property type="project" value="UniProtKB-EC"/>
</dbReference>
<dbReference type="PANTHER" id="PTHR43521:SF1">
    <property type="entry name" value="ALPHA-AMINOADIPIC SEMIALDEHYDE DEHYDROGENASE"/>
    <property type="match status" value="1"/>
</dbReference>
<evidence type="ECO:0000256" key="4">
    <source>
        <dbReference type="ARBA" id="ARBA00023027"/>
    </source>
</evidence>
<evidence type="ECO:0000313" key="10">
    <source>
        <dbReference type="Proteomes" id="UP000246740"/>
    </source>
</evidence>
<name>A0A317Y0X3_9BASI</name>
<evidence type="ECO:0000259" key="8">
    <source>
        <dbReference type="Pfam" id="PF00171"/>
    </source>
</evidence>
<evidence type="ECO:0000256" key="7">
    <source>
        <dbReference type="RuleBase" id="RU003345"/>
    </source>
</evidence>
<evidence type="ECO:0000256" key="3">
    <source>
        <dbReference type="ARBA" id="ARBA00023002"/>
    </source>
</evidence>
<dbReference type="OrthoDB" id="310895at2759"/>
<dbReference type="AlphaFoldDB" id="A0A317Y0X3"/>
<dbReference type="SUPFAM" id="SSF53720">
    <property type="entry name" value="ALDH-like"/>
    <property type="match status" value="1"/>
</dbReference>
<organism evidence="9 10">
    <name type="scientific">Testicularia cyperi</name>
    <dbReference type="NCBI Taxonomy" id="1882483"/>
    <lineage>
        <taxon>Eukaryota</taxon>
        <taxon>Fungi</taxon>
        <taxon>Dikarya</taxon>
        <taxon>Basidiomycota</taxon>
        <taxon>Ustilaginomycotina</taxon>
        <taxon>Ustilaginomycetes</taxon>
        <taxon>Ustilaginales</taxon>
        <taxon>Anthracoideaceae</taxon>
        <taxon>Testicularia</taxon>
    </lineage>
</organism>
<reference evidence="9 10" key="1">
    <citation type="journal article" date="2018" name="Mol. Biol. Evol.">
        <title>Broad Genomic Sampling Reveals a Smut Pathogenic Ancestry of the Fungal Clade Ustilaginomycotina.</title>
        <authorList>
            <person name="Kijpornyongpan T."/>
            <person name="Mondo S.J."/>
            <person name="Barry K."/>
            <person name="Sandor L."/>
            <person name="Lee J."/>
            <person name="Lipzen A."/>
            <person name="Pangilinan J."/>
            <person name="LaButti K."/>
            <person name="Hainaut M."/>
            <person name="Henrissat B."/>
            <person name="Grigoriev I.V."/>
            <person name="Spatafora J.W."/>
            <person name="Aime M.C."/>
        </authorList>
    </citation>
    <scope>NUCLEOTIDE SEQUENCE [LARGE SCALE GENOMIC DNA]</scope>
    <source>
        <strain evidence="9 10">MCA 3645</strain>
    </source>
</reference>
<dbReference type="PANTHER" id="PTHR43521">
    <property type="entry name" value="ALPHA-AMINOADIPIC SEMIALDEHYDE DEHYDROGENASE"/>
    <property type="match status" value="1"/>
</dbReference>
<dbReference type="InterPro" id="IPR016161">
    <property type="entry name" value="Ald_DH/histidinol_DH"/>
</dbReference>
<dbReference type="EMBL" id="KZ819188">
    <property type="protein sequence ID" value="PWZ03713.1"/>
    <property type="molecule type" value="Genomic_DNA"/>
</dbReference>
<dbReference type="Proteomes" id="UP000246740">
    <property type="component" value="Unassembled WGS sequence"/>
</dbReference>
<gene>
    <name evidence="9" type="ORF">BCV70DRAFT_197913</name>
</gene>
<evidence type="ECO:0000256" key="2">
    <source>
        <dbReference type="ARBA" id="ARBA00011881"/>
    </source>
</evidence>
<dbReference type="PROSITE" id="PS00687">
    <property type="entry name" value="ALDEHYDE_DEHYDR_GLU"/>
    <property type="match status" value="1"/>
</dbReference>
<evidence type="ECO:0000256" key="6">
    <source>
        <dbReference type="PROSITE-ProRule" id="PRU10007"/>
    </source>
</evidence>
<proteinExistence type="inferred from homology"/>
<evidence type="ECO:0000256" key="5">
    <source>
        <dbReference type="ARBA" id="ARBA00024226"/>
    </source>
</evidence>
<protein>
    <recommendedName>
        <fullName evidence="5">aldehyde dehydrogenase (NAD(+))</fullName>
        <ecNumber evidence="5">1.2.1.3</ecNumber>
    </recommendedName>
</protein>
<comment type="similarity">
    <text evidence="1 7">Belongs to the aldehyde dehydrogenase family.</text>
</comment>
<dbReference type="InterPro" id="IPR044638">
    <property type="entry name" value="ALDH7A1-like"/>
</dbReference>
<dbReference type="EC" id="1.2.1.3" evidence="5"/>
<sequence>MMHTRQQFCTVQYNTVPHSTTDRNSPVRTAGQLCRTGTQSSSATHHGCDRSTTAPLAPLLYELGYQTGYSVTCDKAHRSLCPRAPCHLPSTSTSTSAVSASTVTALECARTWGSACFISKLSPARCPCLSPLLTTSGSIKSLLTSGSPLRAFGPRSQRSIPRTYPFKNENIMPEPIPTTKPAAVVAEPTTVDEVFSSLGLPTPGSSVAGVFDGEWKEGEGSGSLTSFNPATGKTLATVRCATAAQVQDTIQATHKAQRVFAKVPAATRGQVMKDICAAYQEHKAALGALISFEMGKVLSEGKGEVQEVIDVADMAVGLSRSIKGSVLPSERPGHVIYELPNPLGLVGVITAFNFPVAVHGWNFCLSFVCGNGTIWKPSPSTPLTAIATTKLITKVLEKHGLPLALASLVCGDVETGQTLTRDDRVQLTSFTGSEKIGKVVAQDVAARLGKILLELGGNNAAIVLDDADLELAVPGVAFAAIGTAGQRCTTTRRLLLQRNIADRFLERLVQIYSSVVSKGLIGDPTRANILCGPLHSSAAVQKYWETLDKIQSTGGKLIFGPTGPKDERLSAFGGSGHYVLPAITMPASSRDEVFQEEVFAPILNVAVFDTLEEAIELNNSVRQGLSSSLFTTQLTNIGDWQGALGSDCGIVNVNVSTSGAEVGAGFGGNKATGWGRECGGDSWKQYCRWATSTVNYSSQMTLAQGVKFDA</sequence>
<dbReference type="Gene3D" id="3.40.605.10">
    <property type="entry name" value="Aldehyde Dehydrogenase, Chain A, domain 1"/>
    <property type="match status" value="1"/>
</dbReference>
<evidence type="ECO:0000256" key="1">
    <source>
        <dbReference type="ARBA" id="ARBA00009986"/>
    </source>
</evidence>
<dbReference type="CDD" id="cd07130">
    <property type="entry name" value="ALDH_F7_AASADH"/>
    <property type="match status" value="1"/>
</dbReference>
<dbReference type="InterPro" id="IPR016163">
    <property type="entry name" value="Ald_DH_C"/>
</dbReference>